<evidence type="ECO:0000313" key="13">
    <source>
        <dbReference type="Proteomes" id="UP001190700"/>
    </source>
</evidence>
<dbReference type="SUPFAM" id="SSF51735">
    <property type="entry name" value="NAD(P)-binding Rossmann-fold domains"/>
    <property type="match status" value="1"/>
</dbReference>
<evidence type="ECO:0000256" key="3">
    <source>
        <dbReference type="ARBA" id="ARBA00023027"/>
    </source>
</evidence>
<comment type="catalytic activity">
    <reaction evidence="4 9">
        <text>sn-glycerol 3-phosphate + NAD(+) = dihydroxyacetone phosphate + NADH + H(+)</text>
        <dbReference type="Rhea" id="RHEA:11092"/>
        <dbReference type="ChEBI" id="CHEBI:15378"/>
        <dbReference type="ChEBI" id="CHEBI:57540"/>
        <dbReference type="ChEBI" id="CHEBI:57597"/>
        <dbReference type="ChEBI" id="CHEBI:57642"/>
        <dbReference type="ChEBI" id="CHEBI:57945"/>
        <dbReference type="EC" id="1.1.1.8"/>
    </reaction>
</comment>
<dbReference type="GO" id="GO:0051287">
    <property type="term" value="F:NAD binding"/>
    <property type="evidence" value="ECO:0007669"/>
    <property type="project" value="UniProtKB-UniRule"/>
</dbReference>
<evidence type="ECO:0000259" key="11">
    <source>
        <dbReference type="Pfam" id="PF07479"/>
    </source>
</evidence>
<evidence type="ECO:0000256" key="6">
    <source>
        <dbReference type="PIRSR" id="PIRSR000114-2"/>
    </source>
</evidence>
<reference evidence="12 13" key="1">
    <citation type="journal article" date="2015" name="Genome Biol. Evol.">
        <title>Comparative Genomics of a Bacterivorous Green Alga Reveals Evolutionary Causalities and Consequences of Phago-Mixotrophic Mode of Nutrition.</title>
        <authorList>
            <person name="Burns J.A."/>
            <person name="Paasch A."/>
            <person name="Narechania A."/>
            <person name="Kim E."/>
        </authorList>
    </citation>
    <scope>NUCLEOTIDE SEQUENCE [LARGE SCALE GENOMIC DNA]</scope>
    <source>
        <strain evidence="12 13">PLY_AMNH</strain>
    </source>
</reference>
<dbReference type="GO" id="GO:0141152">
    <property type="term" value="F:glycerol-3-phosphate dehydrogenase (NAD+) activity"/>
    <property type="evidence" value="ECO:0007669"/>
    <property type="project" value="UniProtKB-UniRule"/>
</dbReference>
<feature type="binding site" evidence="7">
    <location>
        <position position="353"/>
    </location>
    <ligand>
        <name>NAD(+)</name>
        <dbReference type="ChEBI" id="CHEBI:57540"/>
    </ligand>
</feature>
<dbReference type="PIRSF" id="PIRSF000114">
    <property type="entry name" value="Glycerol-3-P_dh"/>
    <property type="match status" value="1"/>
</dbReference>
<evidence type="ECO:0000256" key="8">
    <source>
        <dbReference type="RuleBase" id="RU000437"/>
    </source>
</evidence>
<organism evidence="12 13">
    <name type="scientific">Cymbomonas tetramitiformis</name>
    <dbReference type="NCBI Taxonomy" id="36881"/>
    <lineage>
        <taxon>Eukaryota</taxon>
        <taxon>Viridiplantae</taxon>
        <taxon>Chlorophyta</taxon>
        <taxon>Pyramimonadophyceae</taxon>
        <taxon>Pyramimonadales</taxon>
        <taxon>Pyramimonadaceae</taxon>
        <taxon>Cymbomonas</taxon>
    </lineage>
</organism>
<evidence type="ECO:0000256" key="9">
    <source>
        <dbReference type="RuleBase" id="RU361243"/>
    </source>
</evidence>
<evidence type="ECO:0000256" key="2">
    <source>
        <dbReference type="ARBA" id="ARBA00023002"/>
    </source>
</evidence>
<keyword evidence="3 7" id="KW-0520">NAD</keyword>
<dbReference type="GO" id="GO:0042803">
    <property type="term" value="F:protein homodimerization activity"/>
    <property type="evidence" value="ECO:0007669"/>
    <property type="project" value="InterPro"/>
</dbReference>
<dbReference type="InterPro" id="IPR011128">
    <property type="entry name" value="G3P_DH_NAD-dep_N"/>
</dbReference>
<feature type="active site" description="Proton acceptor" evidence="5">
    <location>
        <position position="251"/>
    </location>
</feature>
<feature type="domain" description="Glycerol-3-phosphate dehydrogenase NAD-dependent N-terminal" evidence="10">
    <location>
        <begin position="53"/>
        <end position="220"/>
    </location>
</feature>
<dbReference type="AlphaFoldDB" id="A0AAE0LG99"/>
<dbReference type="GO" id="GO:0005829">
    <property type="term" value="C:cytosol"/>
    <property type="evidence" value="ECO:0007669"/>
    <property type="project" value="TreeGrafter"/>
</dbReference>
<evidence type="ECO:0000313" key="12">
    <source>
        <dbReference type="EMBL" id="KAK3283669.1"/>
    </source>
</evidence>
<evidence type="ECO:0000256" key="1">
    <source>
        <dbReference type="ARBA" id="ARBA00011009"/>
    </source>
</evidence>
<keyword evidence="2 8" id="KW-0560">Oxidoreductase</keyword>
<evidence type="ECO:0000259" key="10">
    <source>
        <dbReference type="Pfam" id="PF01210"/>
    </source>
</evidence>
<name>A0AAE0LG99_9CHLO</name>
<comment type="caution">
    <text evidence="12">The sequence shown here is derived from an EMBL/GenBank/DDBJ whole genome shotgun (WGS) entry which is preliminary data.</text>
</comment>
<evidence type="ECO:0000256" key="4">
    <source>
        <dbReference type="ARBA" id="ARBA00048683"/>
    </source>
</evidence>
<dbReference type="InterPro" id="IPR036291">
    <property type="entry name" value="NAD(P)-bd_dom_sf"/>
</dbReference>
<dbReference type="SUPFAM" id="SSF48179">
    <property type="entry name" value="6-phosphogluconate dehydrogenase C-terminal domain-like"/>
    <property type="match status" value="1"/>
</dbReference>
<dbReference type="Pfam" id="PF01210">
    <property type="entry name" value="NAD_Gly3P_dh_N"/>
    <property type="match status" value="1"/>
</dbReference>
<feature type="binding site" evidence="7">
    <location>
        <position position="315"/>
    </location>
    <ligand>
        <name>NAD(+)</name>
        <dbReference type="ChEBI" id="CHEBI:57540"/>
    </ligand>
</feature>
<dbReference type="Gene3D" id="1.10.1040.10">
    <property type="entry name" value="N-(1-d-carboxylethyl)-l-norvaline Dehydrogenase, domain 2"/>
    <property type="match status" value="1"/>
</dbReference>
<evidence type="ECO:0000256" key="5">
    <source>
        <dbReference type="PIRSR" id="PIRSR000114-1"/>
    </source>
</evidence>
<dbReference type="FunFam" id="3.40.50.720:FF:000276">
    <property type="entry name" value="Glycerol-3-phosphate dehydrogenase [NAD(+)]"/>
    <property type="match status" value="1"/>
</dbReference>
<feature type="binding site" evidence="6">
    <location>
        <position position="167"/>
    </location>
    <ligand>
        <name>substrate</name>
    </ligand>
</feature>
<feature type="binding site" evidence="7">
    <location>
        <begin position="57"/>
        <end position="62"/>
    </location>
    <ligand>
        <name>NAD(+)</name>
        <dbReference type="ChEBI" id="CHEBI:57540"/>
    </ligand>
</feature>
<feature type="binding site" evidence="6">
    <location>
        <begin position="315"/>
        <end position="316"/>
    </location>
    <ligand>
        <name>substrate</name>
    </ligand>
</feature>
<comment type="similarity">
    <text evidence="1 8">Belongs to the NAD-dependent glycerol-3-phosphate dehydrogenase family.</text>
</comment>
<dbReference type="EC" id="1.1.1.8" evidence="9"/>
<protein>
    <recommendedName>
        <fullName evidence="9">Glycerol-3-phosphate dehydrogenase [NAD(+)]</fullName>
        <ecNumber evidence="9">1.1.1.8</ecNumber>
    </recommendedName>
</protein>
<dbReference type="InterPro" id="IPR013328">
    <property type="entry name" value="6PGD_dom2"/>
</dbReference>
<dbReference type="GO" id="GO:0046168">
    <property type="term" value="P:glycerol-3-phosphate catabolic process"/>
    <property type="evidence" value="ECO:0007669"/>
    <property type="project" value="UniProtKB-UniRule"/>
</dbReference>
<dbReference type="PANTHER" id="PTHR11728">
    <property type="entry name" value="GLYCEROL-3-PHOSPHATE DEHYDROGENASE"/>
    <property type="match status" value="1"/>
</dbReference>
<dbReference type="InterPro" id="IPR008927">
    <property type="entry name" value="6-PGluconate_DH-like_C_sf"/>
</dbReference>
<dbReference type="NCBIfam" id="TIGR03376">
    <property type="entry name" value="glycerol3P_DH"/>
    <property type="match status" value="1"/>
</dbReference>
<dbReference type="Proteomes" id="UP001190700">
    <property type="component" value="Unassembled WGS sequence"/>
</dbReference>
<dbReference type="FunFam" id="1.10.1040.10:FF:000004">
    <property type="entry name" value="Glycerol-3-phosphate dehydrogenase [NAD(+)]"/>
    <property type="match status" value="1"/>
</dbReference>
<dbReference type="InterPro" id="IPR006109">
    <property type="entry name" value="G3P_DH_NAD-dep_C"/>
</dbReference>
<dbReference type="GO" id="GO:0005975">
    <property type="term" value="P:carbohydrate metabolic process"/>
    <property type="evidence" value="ECO:0007669"/>
    <property type="project" value="InterPro"/>
</dbReference>
<dbReference type="Gene3D" id="3.40.50.720">
    <property type="entry name" value="NAD(P)-binding Rossmann-like Domain"/>
    <property type="match status" value="1"/>
</dbReference>
<keyword evidence="13" id="KW-1185">Reference proteome</keyword>
<dbReference type="PRINTS" id="PR00077">
    <property type="entry name" value="GPDHDRGNASE"/>
</dbReference>
<sequence>MDVNLQNVPVLALQAEICRRYAPTFPPPMLGGVTLPNALSPQEPPSSGTKYRVAIIGSGNWGSVVAKIAAYNTVRNSIFEDEVRMWVFEELIEGQKLSEVINTKGENVKYLPGVQLGANVKAVPDLLEAVNLATLLVFVTPHQFVKGLCKQMIGNIPKHARAISLIKGMDITVSGPCMVSETIEEVLGVECSVLMGANVANDVAKEEFCEATVGCADANFAQTFVKLFDTSYFQVASTPNVKGVELCGTVKNVVALGAGFVDGLKLGSNTKAAIMRVGLEEMRKLSRKLFGDISDDVYFQSCGVADLITTCYGGRNRKVSEAYVGKYKESPSEGGASLWEKLEKELLGGQKLQGFLTSVDLQELLVARHWEHDFPFFTTINLIATGKLDPINITSYRGCSRS</sequence>
<proteinExistence type="inferred from homology"/>
<feature type="binding site" evidence="7">
    <location>
        <position position="144"/>
    </location>
    <ligand>
        <name>NAD(+)</name>
        <dbReference type="ChEBI" id="CHEBI:57540"/>
    </ligand>
</feature>
<feature type="domain" description="Glycerol-3-phosphate dehydrogenase NAD-dependent C-terminal" evidence="11">
    <location>
        <begin position="241"/>
        <end position="393"/>
    </location>
</feature>
<feature type="binding site" evidence="7">
    <location>
        <position position="351"/>
    </location>
    <ligand>
        <name>NAD(+)</name>
        <dbReference type="ChEBI" id="CHEBI:57540"/>
    </ligand>
</feature>
<dbReference type="InterPro" id="IPR006168">
    <property type="entry name" value="G3P_DH_NAD-dep"/>
</dbReference>
<dbReference type="EMBL" id="LGRX02002688">
    <property type="protein sequence ID" value="KAK3283669.1"/>
    <property type="molecule type" value="Genomic_DNA"/>
</dbReference>
<accession>A0AAE0LG99</accession>
<feature type="binding site" evidence="7">
    <location>
        <position position="200"/>
    </location>
    <ligand>
        <name>NAD(+)</name>
        <dbReference type="ChEBI" id="CHEBI:57540"/>
    </ligand>
</feature>
<feature type="binding site" evidence="7">
    <location>
        <position position="88"/>
    </location>
    <ligand>
        <name>NAD(+)</name>
        <dbReference type="ChEBI" id="CHEBI:57540"/>
    </ligand>
</feature>
<dbReference type="InterPro" id="IPR017751">
    <property type="entry name" value="G3P_DH_NAD-dep_euk"/>
</dbReference>
<gene>
    <name evidence="12" type="ORF">CYMTET_8649</name>
</gene>
<evidence type="ECO:0000256" key="7">
    <source>
        <dbReference type="PIRSR" id="PIRSR000114-3"/>
    </source>
</evidence>
<dbReference type="PANTHER" id="PTHR11728:SF8">
    <property type="entry name" value="GLYCEROL-3-PHOSPHATE DEHYDROGENASE [NAD(+)]-RELATED"/>
    <property type="match status" value="1"/>
</dbReference>
<dbReference type="Pfam" id="PF07479">
    <property type="entry name" value="NAD_Gly3P_dh_C"/>
    <property type="match status" value="1"/>
</dbReference>
<dbReference type="PROSITE" id="PS00957">
    <property type="entry name" value="NAD_G3PDH"/>
    <property type="match status" value="1"/>
</dbReference>